<dbReference type="GO" id="GO:0004252">
    <property type="term" value="F:serine-type endopeptidase activity"/>
    <property type="evidence" value="ECO:0007669"/>
    <property type="project" value="InterPro"/>
</dbReference>
<sequence length="302" mass="33901">ERARTFKTLNPQVMFSTNLIRINKKISGNNNRITSSFHIDDDYPKYYKFKSLEYVGVSFQYQHQKRGHLEFSITSPANVTSKLARVRIRDNDGGFFRWNFTTVKHWGEDIVGIWTIDVRDKNSWDQQGQIYFWQLHFYGESSESKKVPPPPDPTTTPPPSSEPESSPSSEPPPQPPLDPQPPSKPDPNPPSDPGSQQDPDTSLSSNPTSTSSSEPPQPPEQKPTSITLSTSTTSSSKTKISTTRKASSTKTSSTTKTSTRPSPTEGTFTGSSASHLSFFEKRHLLLQMILLLFFFLFLGYSF</sequence>
<dbReference type="GO" id="GO:0005802">
    <property type="term" value="C:trans-Golgi network"/>
    <property type="evidence" value="ECO:0007669"/>
    <property type="project" value="TreeGrafter"/>
</dbReference>
<feature type="compositionally biased region" description="Low complexity" evidence="4">
    <location>
        <begin position="193"/>
        <end position="214"/>
    </location>
</feature>
<dbReference type="Pfam" id="PF01483">
    <property type="entry name" value="P_proprotein"/>
    <property type="match status" value="1"/>
</dbReference>
<feature type="transmembrane region" description="Helical" evidence="5">
    <location>
        <begin position="284"/>
        <end position="301"/>
    </location>
</feature>
<accession>P87106</accession>
<dbReference type="SUPFAM" id="SSF49785">
    <property type="entry name" value="Galactose-binding domain-like"/>
    <property type="match status" value="1"/>
</dbReference>
<keyword evidence="5" id="KW-0472">Membrane</keyword>
<evidence type="ECO:0000256" key="1">
    <source>
        <dbReference type="ARBA" id="ARBA00022670"/>
    </source>
</evidence>
<evidence type="ECO:0000259" key="6">
    <source>
        <dbReference type="PROSITE" id="PS51829"/>
    </source>
</evidence>
<dbReference type="PANTHER" id="PTHR42884">
    <property type="entry name" value="PROPROTEIN CONVERTASE SUBTILISIN/KEXIN-RELATED"/>
    <property type="match status" value="1"/>
</dbReference>
<dbReference type="InterPro" id="IPR008979">
    <property type="entry name" value="Galactose-bd-like_sf"/>
</dbReference>
<feature type="domain" description="P/Homo B" evidence="6">
    <location>
        <begin position="9"/>
        <end position="143"/>
    </location>
</feature>
<proteinExistence type="evidence at transcript level"/>
<evidence type="ECO:0000256" key="4">
    <source>
        <dbReference type="SAM" id="MobiDB-lite"/>
    </source>
</evidence>
<feature type="compositionally biased region" description="Low complexity" evidence="4">
    <location>
        <begin position="222"/>
        <end position="264"/>
    </location>
</feature>
<feature type="compositionally biased region" description="Pro residues" evidence="4">
    <location>
        <begin position="169"/>
        <end position="192"/>
    </location>
</feature>
<evidence type="ECO:0000256" key="2">
    <source>
        <dbReference type="ARBA" id="ARBA00022801"/>
    </source>
</evidence>
<keyword evidence="5" id="KW-0812">Transmembrane</keyword>
<dbReference type="PROSITE" id="PS51829">
    <property type="entry name" value="P_HOMO_B"/>
    <property type="match status" value="1"/>
</dbReference>
<protein>
    <submittedName>
        <fullName evidence="7">Subtilisin-like protease</fullName>
    </submittedName>
</protein>
<dbReference type="InterPro" id="IPR002884">
    <property type="entry name" value="P_dom"/>
</dbReference>
<dbReference type="GO" id="GO:0000139">
    <property type="term" value="C:Golgi membrane"/>
    <property type="evidence" value="ECO:0007669"/>
    <property type="project" value="TreeGrafter"/>
</dbReference>
<dbReference type="EMBL" id="AB003500">
    <property type="protein sequence ID" value="BAA19974.1"/>
    <property type="molecule type" value="mRNA"/>
</dbReference>
<reference evidence="7" key="1">
    <citation type="journal article" date="1997" name="J. Eukaryot. Microbiol.">
        <title>cDNA cloning and overexpression of cell surface subtilisin-like proteases (SSP) of Pneumocystis carinii.</title>
        <authorList>
            <person name="Wada M."/>
            <person name="Nakamura Y."/>
        </authorList>
    </citation>
    <scope>NUCLEOTIDE SEQUENCE</scope>
</reference>
<keyword evidence="3" id="KW-0720">Serine protease</keyword>
<dbReference type="PANTHER" id="PTHR42884:SF14">
    <property type="entry name" value="NEUROENDOCRINE CONVERTASE 1"/>
    <property type="match status" value="1"/>
</dbReference>
<dbReference type="Gene3D" id="2.60.120.260">
    <property type="entry name" value="Galactose-binding domain-like"/>
    <property type="match status" value="1"/>
</dbReference>
<feature type="region of interest" description="Disordered" evidence="4">
    <location>
        <begin position="141"/>
        <end position="271"/>
    </location>
</feature>
<gene>
    <name evidence="7" type="primary">subp4</name>
</gene>
<keyword evidence="5" id="KW-1133">Transmembrane helix</keyword>
<dbReference type="GO" id="GO:0016485">
    <property type="term" value="P:protein processing"/>
    <property type="evidence" value="ECO:0007669"/>
    <property type="project" value="TreeGrafter"/>
</dbReference>
<keyword evidence="2" id="KW-0378">Hydrolase</keyword>
<evidence type="ECO:0000256" key="3">
    <source>
        <dbReference type="ARBA" id="ARBA00022825"/>
    </source>
</evidence>
<organism evidence="7">
    <name type="scientific">Pneumocystis carinii</name>
    <dbReference type="NCBI Taxonomy" id="4754"/>
    <lineage>
        <taxon>Eukaryota</taxon>
        <taxon>Fungi</taxon>
        <taxon>Dikarya</taxon>
        <taxon>Ascomycota</taxon>
        <taxon>Taphrinomycotina</taxon>
        <taxon>Pneumocystomycetes</taxon>
        <taxon>Pneumocystaceae</taxon>
        <taxon>Pneumocystis</taxon>
    </lineage>
</organism>
<feature type="compositionally biased region" description="Pro residues" evidence="4">
    <location>
        <begin position="147"/>
        <end position="161"/>
    </location>
</feature>
<dbReference type="AlphaFoldDB" id="P87106"/>
<keyword evidence="1 7" id="KW-0645">Protease</keyword>
<evidence type="ECO:0000313" key="7">
    <source>
        <dbReference type="EMBL" id="BAA19974.1"/>
    </source>
</evidence>
<feature type="non-terminal residue" evidence="7">
    <location>
        <position position="1"/>
    </location>
</feature>
<name>P87106_PNECA</name>
<evidence type="ECO:0000256" key="5">
    <source>
        <dbReference type="SAM" id="Phobius"/>
    </source>
</evidence>